<keyword evidence="4 8" id="KW-0812">Transmembrane</keyword>
<dbReference type="Pfam" id="PF00083">
    <property type="entry name" value="Sugar_tr"/>
    <property type="match status" value="1"/>
</dbReference>
<proteinExistence type="inferred from homology"/>
<name>A0ABV5JAY0_9BACT</name>
<feature type="transmembrane region" description="Helical" evidence="8">
    <location>
        <begin position="278"/>
        <end position="297"/>
    </location>
</feature>
<evidence type="ECO:0000259" key="9">
    <source>
        <dbReference type="PROSITE" id="PS50850"/>
    </source>
</evidence>
<evidence type="ECO:0000256" key="8">
    <source>
        <dbReference type="SAM" id="Phobius"/>
    </source>
</evidence>
<feature type="transmembrane region" description="Helical" evidence="8">
    <location>
        <begin position="404"/>
        <end position="421"/>
    </location>
</feature>
<dbReference type="PROSITE" id="PS50850">
    <property type="entry name" value="MFS"/>
    <property type="match status" value="1"/>
</dbReference>
<evidence type="ECO:0000256" key="2">
    <source>
        <dbReference type="ARBA" id="ARBA00010992"/>
    </source>
</evidence>
<dbReference type="InterPro" id="IPR005829">
    <property type="entry name" value="Sugar_transporter_CS"/>
</dbReference>
<feature type="transmembrane region" description="Helical" evidence="8">
    <location>
        <begin position="165"/>
        <end position="184"/>
    </location>
</feature>
<dbReference type="SUPFAM" id="SSF103473">
    <property type="entry name" value="MFS general substrate transporter"/>
    <property type="match status" value="1"/>
</dbReference>
<comment type="subcellular location">
    <subcellularLocation>
        <location evidence="1">Membrane</location>
        <topology evidence="1">Multi-pass membrane protein</topology>
    </subcellularLocation>
</comment>
<keyword evidence="5 8" id="KW-1133">Transmembrane helix</keyword>
<feature type="transmembrane region" description="Helical" evidence="8">
    <location>
        <begin position="309"/>
        <end position="328"/>
    </location>
</feature>
<gene>
    <name evidence="10" type="ORF">ACFFUR_16600</name>
</gene>
<evidence type="ECO:0000256" key="6">
    <source>
        <dbReference type="ARBA" id="ARBA00023136"/>
    </source>
</evidence>
<dbReference type="InterPro" id="IPR050814">
    <property type="entry name" value="Myo-inositol_Transporter"/>
</dbReference>
<sequence>MSKKLFLGAIVAALGGLLFGFDTAVISGAEQSIKEVFGLDSFQHGFTNAIALIGTIIGAMFAGKPGDRFGRRNSLIVLAIFYAVSAIGCALTVSWEAFIFYRFLGGLGVGASSVLGPMYISEIAPAAFRGRLVGLFQFNIVFGILLAFLSNFVINLNIEVDAWRWMLGVEAVPAVLFLGLLFLIPKSPRWLVKMDRNAEAFFVLEKLGNKLPQKTLQSIKDSLREDRQLGHVKLFSKKYSYPLLLAFLLATFNQFSGINAIMYYAPRIFGMTGLAEDTAFLQAIAIGLTNMVFTVIAMSIIDKFGRKKLLIVGSVGMIIFLSLTAWSFHVQNFSGYGVLVYLIGFIASFAFSQGAVIWVFISEIFPNAVRASGQAFGTFVHWFWAAVMTWTFPMVAELEIGGTLAFGFFALAMGLHLVFAIKMLPETKGKSLEELQEELVKKEDKILEVNGFG</sequence>
<feature type="transmembrane region" description="Helical" evidence="8">
    <location>
        <begin position="75"/>
        <end position="93"/>
    </location>
</feature>
<dbReference type="PROSITE" id="PS00217">
    <property type="entry name" value="SUGAR_TRANSPORT_2"/>
    <property type="match status" value="1"/>
</dbReference>
<protein>
    <submittedName>
        <fullName evidence="10">Sugar porter family MFS transporter</fullName>
    </submittedName>
</protein>
<feature type="transmembrane region" description="Helical" evidence="8">
    <location>
        <begin position="44"/>
        <end position="63"/>
    </location>
</feature>
<evidence type="ECO:0000256" key="4">
    <source>
        <dbReference type="ARBA" id="ARBA00022692"/>
    </source>
</evidence>
<dbReference type="PANTHER" id="PTHR48020">
    <property type="entry name" value="PROTON MYO-INOSITOL COTRANSPORTER"/>
    <property type="match status" value="1"/>
</dbReference>
<accession>A0ABV5JAY0</accession>
<evidence type="ECO:0000256" key="3">
    <source>
        <dbReference type="ARBA" id="ARBA00022448"/>
    </source>
</evidence>
<dbReference type="Proteomes" id="UP001589654">
    <property type="component" value="Unassembled WGS sequence"/>
</dbReference>
<feature type="transmembrane region" description="Helical" evidence="8">
    <location>
        <begin position="132"/>
        <end position="153"/>
    </location>
</feature>
<keyword evidence="11" id="KW-1185">Reference proteome</keyword>
<evidence type="ECO:0000256" key="7">
    <source>
        <dbReference type="RuleBase" id="RU003346"/>
    </source>
</evidence>
<dbReference type="EMBL" id="JBHMEW010000068">
    <property type="protein sequence ID" value="MFB9213438.1"/>
    <property type="molecule type" value="Genomic_DNA"/>
</dbReference>
<feature type="domain" description="Major facilitator superfamily (MFS) profile" evidence="9">
    <location>
        <begin position="8"/>
        <end position="428"/>
    </location>
</feature>
<evidence type="ECO:0000256" key="1">
    <source>
        <dbReference type="ARBA" id="ARBA00004141"/>
    </source>
</evidence>
<dbReference type="InterPro" id="IPR020846">
    <property type="entry name" value="MFS_dom"/>
</dbReference>
<dbReference type="PRINTS" id="PR00171">
    <property type="entry name" value="SUGRTRNSPORT"/>
</dbReference>
<keyword evidence="3 7" id="KW-0813">Transport</keyword>
<keyword evidence="6 8" id="KW-0472">Membrane</keyword>
<feature type="transmembrane region" description="Helical" evidence="8">
    <location>
        <begin position="373"/>
        <end position="392"/>
    </location>
</feature>
<comment type="similarity">
    <text evidence="2 7">Belongs to the major facilitator superfamily. Sugar transporter (TC 2.A.1.1) family.</text>
</comment>
<organism evidence="10 11">
    <name type="scientific">Echinicola jeungdonensis</name>
    <dbReference type="NCBI Taxonomy" id="709343"/>
    <lineage>
        <taxon>Bacteria</taxon>
        <taxon>Pseudomonadati</taxon>
        <taxon>Bacteroidota</taxon>
        <taxon>Cytophagia</taxon>
        <taxon>Cytophagales</taxon>
        <taxon>Cyclobacteriaceae</taxon>
        <taxon>Echinicola</taxon>
    </lineage>
</organism>
<reference evidence="10 11" key="1">
    <citation type="submission" date="2024-09" db="EMBL/GenBank/DDBJ databases">
        <authorList>
            <person name="Sun Q."/>
            <person name="Mori K."/>
        </authorList>
    </citation>
    <scope>NUCLEOTIDE SEQUENCE [LARGE SCALE GENOMIC DNA]</scope>
    <source>
        <strain evidence="10 11">CECT 7682</strain>
    </source>
</reference>
<feature type="transmembrane region" description="Helical" evidence="8">
    <location>
        <begin position="340"/>
        <end position="361"/>
    </location>
</feature>
<dbReference type="InterPro" id="IPR036259">
    <property type="entry name" value="MFS_trans_sf"/>
</dbReference>
<dbReference type="InterPro" id="IPR005828">
    <property type="entry name" value="MFS_sugar_transport-like"/>
</dbReference>
<comment type="caution">
    <text evidence="10">The sequence shown here is derived from an EMBL/GenBank/DDBJ whole genome shotgun (WGS) entry which is preliminary data.</text>
</comment>
<dbReference type="NCBIfam" id="TIGR00879">
    <property type="entry name" value="SP"/>
    <property type="match status" value="1"/>
</dbReference>
<evidence type="ECO:0000256" key="5">
    <source>
        <dbReference type="ARBA" id="ARBA00022989"/>
    </source>
</evidence>
<evidence type="ECO:0000313" key="11">
    <source>
        <dbReference type="Proteomes" id="UP001589654"/>
    </source>
</evidence>
<dbReference type="Gene3D" id="1.20.1250.20">
    <property type="entry name" value="MFS general substrate transporter like domains"/>
    <property type="match status" value="2"/>
</dbReference>
<feature type="transmembrane region" description="Helical" evidence="8">
    <location>
        <begin position="243"/>
        <end position="266"/>
    </location>
</feature>
<feature type="transmembrane region" description="Helical" evidence="8">
    <location>
        <begin position="99"/>
        <end position="120"/>
    </location>
</feature>
<dbReference type="InterPro" id="IPR003663">
    <property type="entry name" value="Sugar/inositol_transpt"/>
</dbReference>
<evidence type="ECO:0000313" key="10">
    <source>
        <dbReference type="EMBL" id="MFB9213438.1"/>
    </source>
</evidence>
<dbReference type="PANTHER" id="PTHR48020:SF12">
    <property type="entry name" value="PROTON MYO-INOSITOL COTRANSPORTER"/>
    <property type="match status" value="1"/>
</dbReference>
<dbReference type="RefSeq" id="WP_290249030.1">
    <property type="nucleotide sequence ID" value="NZ_JAUFQT010000002.1"/>
</dbReference>